<sequence length="108" mass="12421">MIWYITPQPPSFHSTGAHWANTKCLHIAVTTRSNHSQQSKSFMVFCLLYYQPHLSLEIWSSVPQSPKNTIKWAPRDILYTVALFGNHKLLVEIGCNNMTKCSNKELFP</sequence>
<dbReference type="EMBL" id="CH476735">
    <property type="protein sequence ID" value="EIE81671.1"/>
    <property type="molecule type" value="Genomic_DNA"/>
</dbReference>
<dbReference type="InParanoid" id="I1BZP1"/>
<dbReference type="VEuPathDB" id="FungiDB:RO3G_06376"/>
<keyword evidence="2" id="KW-1185">Reference proteome</keyword>
<dbReference type="RefSeq" id="XP_067517067.1">
    <property type="nucleotide sequence ID" value="XM_067660966.1"/>
</dbReference>
<name>I1BZP1_RHIO9</name>
<organism evidence="1 2">
    <name type="scientific">Rhizopus delemar (strain RA 99-880 / ATCC MYA-4621 / FGSC 9543 / NRRL 43880)</name>
    <name type="common">Mucormycosis agent</name>
    <name type="synonym">Rhizopus arrhizus var. delemar</name>
    <dbReference type="NCBI Taxonomy" id="246409"/>
    <lineage>
        <taxon>Eukaryota</taxon>
        <taxon>Fungi</taxon>
        <taxon>Fungi incertae sedis</taxon>
        <taxon>Mucoromycota</taxon>
        <taxon>Mucoromycotina</taxon>
        <taxon>Mucoromycetes</taxon>
        <taxon>Mucorales</taxon>
        <taxon>Mucorineae</taxon>
        <taxon>Rhizopodaceae</taxon>
        <taxon>Rhizopus</taxon>
    </lineage>
</organism>
<dbReference type="GeneID" id="93613347"/>
<protein>
    <submittedName>
        <fullName evidence="1">Uncharacterized protein</fullName>
    </submittedName>
</protein>
<evidence type="ECO:0000313" key="2">
    <source>
        <dbReference type="Proteomes" id="UP000009138"/>
    </source>
</evidence>
<dbReference type="Proteomes" id="UP000009138">
    <property type="component" value="Unassembled WGS sequence"/>
</dbReference>
<accession>I1BZP1</accession>
<proteinExistence type="predicted"/>
<reference evidence="1 2" key="1">
    <citation type="journal article" date="2009" name="PLoS Genet.">
        <title>Genomic analysis of the basal lineage fungus Rhizopus oryzae reveals a whole-genome duplication.</title>
        <authorList>
            <person name="Ma L.-J."/>
            <person name="Ibrahim A.S."/>
            <person name="Skory C."/>
            <person name="Grabherr M.G."/>
            <person name="Burger G."/>
            <person name="Butler M."/>
            <person name="Elias M."/>
            <person name="Idnurm A."/>
            <person name="Lang B.F."/>
            <person name="Sone T."/>
            <person name="Abe A."/>
            <person name="Calvo S.E."/>
            <person name="Corrochano L.M."/>
            <person name="Engels R."/>
            <person name="Fu J."/>
            <person name="Hansberg W."/>
            <person name="Kim J.-M."/>
            <person name="Kodira C.D."/>
            <person name="Koehrsen M.J."/>
            <person name="Liu B."/>
            <person name="Miranda-Saavedra D."/>
            <person name="O'Leary S."/>
            <person name="Ortiz-Castellanos L."/>
            <person name="Poulter R."/>
            <person name="Rodriguez-Romero J."/>
            <person name="Ruiz-Herrera J."/>
            <person name="Shen Y.-Q."/>
            <person name="Zeng Q."/>
            <person name="Galagan J."/>
            <person name="Birren B.W."/>
            <person name="Cuomo C.A."/>
            <person name="Wickes B.L."/>
        </authorList>
    </citation>
    <scope>NUCLEOTIDE SEQUENCE [LARGE SCALE GENOMIC DNA]</scope>
    <source>
        <strain evidence="2">RA 99-880 / ATCC MYA-4621 / FGSC 9543 / NRRL 43880</strain>
    </source>
</reference>
<evidence type="ECO:0000313" key="1">
    <source>
        <dbReference type="EMBL" id="EIE81671.1"/>
    </source>
</evidence>
<gene>
    <name evidence="1" type="ORF">RO3G_06376</name>
</gene>
<dbReference type="AlphaFoldDB" id="I1BZP1"/>